<feature type="domain" description="NADP-dependent oxidoreductase" evidence="1">
    <location>
        <begin position="2"/>
        <end position="268"/>
    </location>
</feature>
<dbReference type="PANTHER" id="PTHR43312:SF1">
    <property type="entry name" value="NADP-DEPENDENT OXIDOREDUCTASE DOMAIN-CONTAINING PROTEIN"/>
    <property type="match status" value="1"/>
</dbReference>
<organism evidence="2 3">
    <name type="scientific">Sulfurirhabdus autotrophica</name>
    <dbReference type="NCBI Taxonomy" id="1706046"/>
    <lineage>
        <taxon>Bacteria</taxon>
        <taxon>Pseudomonadati</taxon>
        <taxon>Pseudomonadota</taxon>
        <taxon>Betaproteobacteria</taxon>
        <taxon>Nitrosomonadales</taxon>
        <taxon>Sulfuricellaceae</taxon>
        <taxon>Sulfurirhabdus</taxon>
    </lineage>
</organism>
<dbReference type="Gene3D" id="3.20.20.100">
    <property type="entry name" value="NADP-dependent oxidoreductase domain"/>
    <property type="match status" value="1"/>
</dbReference>
<gene>
    <name evidence="2" type="ORF">EDC63_11222</name>
</gene>
<proteinExistence type="predicted"/>
<evidence type="ECO:0000259" key="1">
    <source>
        <dbReference type="Pfam" id="PF00248"/>
    </source>
</evidence>
<dbReference type="RefSeq" id="WP_124945438.1">
    <property type="nucleotide sequence ID" value="NZ_BHVT01000015.1"/>
</dbReference>
<dbReference type="PANTHER" id="PTHR43312">
    <property type="entry name" value="D-THREO-ALDOSE 1-DEHYDROGENASE"/>
    <property type="match status" value="1"/>
</dbReference>
<dbReference type="InterPro" id="IPR053135">
    <property type="entry name" value="AKR2_Oxidoreductase"/>
</dbReference>
<evidence type="ECO:0000313" key="3">
    <source>
        <dbReference type="Proteomes" id="UP000295367"/>
    </source>
</evidence>
<dbReference type="OrthoDB" id="9773828at2"/>
<dbReference type="Proteomes" id="UP000295367">
    <property type="component" value="Unassembled WGS sequence"/>
</dbReference>
<sequence length="288" mass="31574">MRLVLGTVQFGLPYGVANQDGQVSRSVAKDMLKLAEANGIDTLDTAIAYGESETCLGEVGTQGFKLVTKLPSVPVDCADVSGWVQEQVNESLARLGVSVVYGLLLHRSEQLLGKGGKALFQTLQGLKEAGQVQKVGVSIYDPSELEALIPQYRFDLVQAPFNLVDRRLHTTGWLQRLKHVGVEIHARSAFLQGLLLMPRADIPAKFAPWTELWDKWHNWLASHSVSAVQACLAYPLSFSEVDRVVIGADSVSQLEQIIRAANSAVSDELPDLHCDAEDLINPSHWPRL</sequence>
<dbReference type="InterPro" id="IPR036812">
    <property type="entry name" value="NAD(P)_OxRdtase_dom_sf"/>
</dbReference>
<evidence type="ECO:0000313" key="2">
    <source>
        <dbReference type="EMBL" id="TCV84258.1"/>
    </source>
</evidence>
<name>A0A4R3Y0U0_9PROT</name>
<protein>
    <recommendedName>
        <fullName evidence="1">NADP-dependent oxidoreductase domain-containing protein</fullName>
    </recommendedName>
</protein>
<dbReference type="AlphaFoldDB" id="A0A4R3Y0U0"/>
<dbReference type="InterPro" id="IPR023210">
    <property type="entry name" value="NADP_OxRdtase_dom"/>
</dbReference>
<dbReference type="Pfam" id="PF00248">
    <property type="entry name" value="Aldo_ket_red"/>
    <property type="match status" value="1"/>
</dbReference>
<accession>A0A4R3Y0U0</accession>
<comment type="caution">
    <text evidence="2">The sequence shown here is derived from an EMBL/GenBank/DDBJ whole genome shotgun (WGS) entry which is preliminary data.</text>
</comment>
<dbReference type="SUPFAM" id="SSF51430">
    <property type="entry name" value="NAD(P)-linked oxidoreductase"/>
    <property type="match status" value="1"/>
</dbReference>
<dbReference type="CDD" id="cd19097">
    <property type="entry name" value="AKR_unchar"/>
    <property type="match status" value="1"/>
</dbReference>
<keyword evidence="3" id="KW-1185">Reference proteome</keyword>
<reference evidence="2 3" key="1">
    <citation type="submission" date="2019-03" db="EMBL/GenBank/DDBJ databases">
        <title>Genomic Encyclopedia of Type Strains, Phase IV (KMG-IV): sequencing the most valuable type-strain genomes for metagenomic binning, comparative biology and taxonomic classification.</title>
        <authorList>
            <person name="Goeker M."/>
        </authorList>
    </citation>
    <scope>NUCLEOTIDE SEQUENCE [LARGE SCALE GENOMIC DNA]</scope>
    <source>
        <strain evidence="2 3">DSM 100309</strain>
    </source>
</reference>
<dbReference type="EMBL" id="SMCO01000012">
    <property type="protein sequence ID" value="TCV84258.1"/>
    <property type="molecule type" value="Genomic_DNA"/>
</dbReference>